<feature type="domain" description="Reverse transcriptase Ty1/copia-type" evidence="2">
    <location>
        <begin position="387"/>
        <end position="492"/>
    </location>
</feature>
<protein>
    <recommendedName>
        <fullName evidence="6">Reverse transcriptase Ty1/copia-type domain-containing protein</fullName>
    </recommendedName>
</protein>
<feature type="region of interest" description="Disordered" evidence="1">
    <location>
        <begin position="302"/>
        <end position="345"/>
    </location>
</feature>
<evidence type="ECO:0000256" key="1">
    <source>
        <dbReference type="SAM" id="MobiDB-lite"/>
    </source>
</evidence>
<comment type="caution">
    <text evidence="4">The sequence shown here is derived from an EMBL/GenBank/DDBJ whole genome shotgun (WGS) entry which is preliminary data.</text>
</comment>
<dbReference type="Proteomes" id="UP001187471">
    <property type="component" value="Unassembled WGS sequence"/>
</dbReference>
<proteinExistence type="predicted"/>
<evidence type="ECO:0000259" key="3">
    <source>
        <dbReference type="Pfam" id="PF22936"/>
    </source>
</evidence>
<gene>
    <name evidence="4" type="ORF">RJ640_007025</name>
</gene>
<evidence type="ECO:0008006" key="6">
    <source>
        <dbReference type="Google" id="ProtNLM"/>
    </source>
</evidence>
<evidence type="ECO:0000313" key="5">
    <source>
        <dbReference type="Proteomes" id="UP001187471"/>
    </source>
</evidence>
<dbReference type="PANTHER" id="PTHR47481">
    <property type="match status" value="1"/>
</dbReference>
<name>A0AA88RA17_9ASTE</name>
<feature type="compositionally biased region" description="Low complexity" evidence="1">
    <location>
        <begin position="302"/>
        <end position="316"/>
    </location>
</feature>
<dbReference type="Pfam" id="PF22936">
    <property type="entry name" value="Pol_BBD"/>
    <property type="match status" value="1"/>
</dbReference>
<dbReference type="InterPro" id="IPR054722">
    <property type="entry name" value="PolX-like_BBD"/>
</dbReference>
<sequence length="494" mass="54620">MASSSQASQAPKYPFPSNFNVGNFVTLKLNDNNYLLWETQVSSLIESHDLLGFLTGDVPAPSKFIEENDGVQAPNPDYALWVHIYRLVKSWVIGTLSEDALGLTVSLRTAAQDLVKNTSLSLLLCYVLLSQAILRFDNNYQANDIPRALTAIHLSESQDAKCFPDSGATSHVTDDSGKLTNLIPYHGSETVMAGNGDNLAISRIENGVISTKSCNIPLKDVLVVPDIKKNLLFVSQLTQDYPCYFEFAKYGFSIKDQKTNQVLALGTRQGGLYGLSRDSSSTSPHPSPLACTREVLSSNATATSASRLSTSTDSSLRVPSLPSVTTSTAATHGMTTRSHHGISKPNPKYLHLTTLSIPSEPKTVVFALKHPGWKVAMEEEMNALALYHTWDLLHRSSSMNVIGCRWIFKTKIHSDGRLDRLKERLVAKGYTQEEWVDFTKTFSLVIRPGSIRTILTVVVVRDWPIRQLDVKNAFLHGKLDIPIFMEQPHSFIDP</sequence>
<evidence type="ECO:0000259" key="2">
    <source>
        <dbReference type="Pfam" id="PF07727"/>
    </source>
</evidence>
<organism evidence="4 5">
    <name type="scientific">Escallonia rubra</name>
    <dbReference type="NCBI Taxonomy" id="112253"/>
    <lineage>
        <taxon>Eukaryota</taxon>
        <taxon>Viridiplantae</taxon>
        <taxon>Streptophyta</taxon>
        <taxon>Embryophyta</taxon>
        <taxon>Tracheophyta</taxon>
        <taxon>Spermatophyta</taxon>
        <taxon>Magnoliopsida</taxon>
        <taxon>eudicotyledons</taxon>
        <taxon>Gunneridae</taxon>
        <taxon>Pentapetalae</taxon>
        <taxon>asterids</taxon>
        <taxon>campanulids</taxon>
        <taxon>Escalloniales</taxon>
        <taxon>Escalloniaceae</taxon>
        <taxon>Escallonia</taxon>
    </lineage>
</organism>
<feature type="domain" description="Retrovirus-related Pol polyprotein from transposon TNT 1-94-like beta-barrel" evidence="3">
    <location>
        <begin position="165"/>
        <end position="239"/>
    </location>
</feature>
<keyword evidence="5" id="KW-1185">Reference proteome</keyword>
<evidence type="ECO:0000313" key="4">
    <source>
        <dbReference type="EMBL" id="KAK2981324.1"/>
    </source>
</evidence>
<reference evidence="4" key="1">
    <citation type="submission" date="2022-12" db="EMBL/GenBank/DDBJ databases">
        <title>Draft genome assemblies for two species of Escallonia (Escalloniales).</title>
        <authorList>
            <person name="Chanderbali A."/>
            <person name="Dervinis C."/>
            <person name="Anghel I."/>
            <person name="Soltis D."/>
            <person name="Soltis P."/>
            <person name="Zapata F."/>
        </authorList>
    </citation>
    <scope>NUCLEOTIDE SEQUENCE</scope>
    <source>
        <strain evidence="4">UCBG92.1500</strain>
        <tissue evidence="4">Leaf</tissue>
    </source>
</reference>
<dbReference type="InterPro" id="IPR013103">
    <property type="entry name" value="RVT_2"/>
</dbReference>
<dbReference type="PANTHER" id="PTHR47481:SF10">
    <property type="entry name" value="COPIA-LIKE POLYPROTEIN_RETROTRANSPOSON"/>
    <property type="match status" value="1"/>
</dbReference>
<feature type="compositionally biased region" description="Low complexity" evidence="1">
    <location>
        <begin position="325"/>
        <end position="336"/>
    </location>
</feature>
<dbReference type="AlphaFoldDB" id="A0AA88RA17"/>
<accession>A0AA88RA17</accession>
<dbReference type="Pfam" id="PF07727">
    <property type="entry name" value="RVT_2"/>
    <property type="match status" value="1"/>
</dbReference>
<dbReference type="EMBL" id="JAVXUO010001545">
    <property type="protein sequence ID" value="KAK2981324.1"/>
    <property type="molecule type" value="Genomic_DNA"/>
</dbReference>